<evidence type="ECO:0000256" key="1">
    <source>
        <dbReference type="ARBA" id="ARBA00007626"/>
    </source>
</evidence>
<dbReference type="PROSITE" id="PS51375">
    <property type="entry name" value="PPR"/>
    <property type="match status" value="3"/>
</dbReference>
<feature type="repeat" description="PPR" evidence="3">
    <location>
        <begin position="227"/>
        <end position="261"/>
    </location>
</feature>
<dbReference type="Pfam" id="PF12854">
    <property type="entry name" value="PPR_1"/>
    <property type="match status" value="2"/>
</dbReference>
<dbReference type="PANTHER" id="PTHR46128:SF82">
    <property type="entry name" value="PENTACOTRIPEPTIDE-REPEAT REGION OF PRORP DOMAIN-CONTAINING PROTEIN"/>
    <property type="match status" value="1"/>
</dbReference>
<protein>
    <recommendedName>
        <fullName evidence="7">Pentatricopeptide repeat-containing protein</fullName>
    </recommendedName>
</protein>
<organism evidence="5 6">
    <name type="scientific">Fraxinus pennsylvanica</name>
    <dbReference type="NCBI Taxonomy" id="56036"/>
    <lineage>
        <taxon>Eukaryota</taxon>
        <taxon>Viridiplantae</taxon>
        <taxon>Streptophyta</taxon>
        <taxon>Embryophyta</taxon>
        <taxon>Tracheophyta</taxon>
        <taxon>Spermatophyta</taxon>
        <taxon>Magnoliopsida</taxon>
        <taxon>eudicotyledons</taxon>
        <taxon>Gunneridae</taxon>
        <taxon>Pentapetalae</taxon>
        <taxon>asterids</taxon>
        <taxon>lamiids</taxon>
        <taxon>Lamiales</taxon>
        <taxon>Oleaceae</taxon>
        <taxon>Oleeae</taxon>
        <taxon>Fraxinus</taxon>
    </lineage>
</organism>
<reference evidence="5" key="1">
    <citation type="submission" date="2023-05" db="EMBL/GenBank/DDBJ databases">
        <authorList>
            <person name="Huff M."/>
        </authorList>
    </citation>
    <scope>NUCLEOTIDE SEQUENCE</scope>
</reference>
<comment type="similarity">
    <text evidence="1">Belongs to the PPR family. P subfamily.</text>
</comment>
<evidence type="ECO:0008006" key="7">
    <source>
        <dbReference type="Google" id="ProtNLM"/>
    </source>
</evidence>
<sequence length="306" mass="34824">MSDTSDAYTSSETNCDVQSMSDADSGSDEDALEQLEDDINTWLQFCRIAHRIVRKYLAPNTARRMVEADIFPNSITLNILLNSYGFCLEEKTNEAVVLLNKIIGLGFQPDVTTWNTLINGLCRSGNAEVALRFYREVGNSKGRSDLRFKPYLIFYSALIHGFCKEGLLDKDSRIEEARELFDLMEAKGHKRNVVSYTVLINGYCKCQKVEEAMRLFKEMVSRECKPNVITFTVLLAGLFQVRKVEDARTIFAEMKVHEVTSNSITYDTLLGGPFKNNCVTEAMKRFHTLERCSFNLVIDTYNCVLD</sequence>
<dbReference type="Gene3D" id="1.25.40.10">
    <property type="entry name" value="Tetratricopeptide repeat domain"/>
    <property type="match status" value="2"/>
</dbReference>
<dbReference type="AlphaFoldDB" id="A0AAD2A7H9"/>
<dbReference type="InterPro" id="IPR050872">
    <property type="entry name" value="PPR_P_subfamily"/>
</dbReference>
<dbReference type="EMBL" id="OU503053">
    <property type="protein sequence ID" value="CAI9781251.1"/>
    <property type="molecule type" value="Genomic_DNA"/>
</dbReference>
<feature type="compositionally biased region" description="Polar residues" evidence="4">
    <location>
        <begin position="1"/>
        <end position="24"/>
    </location>
</feature>
<gene>
    <name evidence="5" type="ORF">FPE_LOCUS28681</name>
</gene>
<evidence type="ECO:0000313" key="5">
    <source>
        <dbReference type="EMBL" id="CAI9781251.1"/>
    </source>
</evidence>
<feature type="region of interest" description="Disordered" evidence="4">
    <location>
        <begin position="1"/>
        <end position="30"/>
    </location>
</feature>
<dbReference type="Proteomes" id="UP000834106">
    <property type="component" value="Chromosome 18"/>
</dbReference>
<feature type="repeat" description="PPR" evidence="3">
    <location>
        <begin position="192"/>
        <end position="226"/>
    </location>
</feature>
<evidence type="ECO:0000256" key="4">
    <source>
        <dbReference type="SAM" id="MobiDB-lite"/>
    </source>
</evidence>
<accession>A0AAD2A7H9</accession>
<evidence type="ECO:0000256" key="3">
    <source>
        <dbReference type="PROSITE-ProRule" id="PRU00708"/>
    </source>
</evidence>
<evidence type="ECO:0000313" key="6">
    <source>
        <dbReference type="Proteomes" id="UP000834106"/>
    </source>
</evidence>
<keyword evidence="2" id="KW-0677">Repeat</keyword>
<name>A0AAD2A7H9_9LAMI</name>
<proteinExistence type="inferred from homology"/>
<dbReference type="Pfam" id="PF13041">
    <property type="entry name" value="PPR_2"/>
    <property type="match status" value="1"/>
</dbReference>
<keyword evidence="6" id="KW-1185">Reference proteome</keyword>
<feature type="repeat" description="PPR" evidence="3">
    <location>
        <begin position="110"/>
        <end position="144"/>
    </location>
</feature>
<dbReference type="InterPro" id="IPR011990">
    <property type="entry name" value="TPR-like_helical_dom_sf"/>
</dbReference>
<dbReference type="PANTHER" id="PTHR46128">
    <property type="entry name" value="MITOCHONDRIAL GROUP I INTRON SPLICING FACTOR CCM1"/>
    <property type="match status" value="1"/>
</dbReference>
<dbReference type="InterPro" id="IPR002885">
    <property type="entry name" value="PPR_rpt"/>
</dbReference>
<dbReference type="NCBIfam" id="TIGR00756">
    <property type="entry name" value="PPR"/>
    <property type="match status" value="3"/>
</dbReference>
<evidence type="ECO:0000256" key="2">
    <source>
        <dbReference type="ARBA" id="ARBA00022737"/>
    </source>
</evidence>